<comment type="caution">
    <text evidence="3">The sequence shown here is derived from an EMBL/GenBank/DDBJ whole genome shotgun (WGS) entry which is preliminary data.</text>
</comment>
<sequence>MDGDPSRRDRALASLTGLAIGDALGMPTQSMALAEIRLDHGRITRFVDAGPHQRIAHGMHAATITDDTEQALLVAQLLIEGGGRIDPLLLAQRLVEWEAAMEARGSLDLLGPSTKAAVLRIQQGVPVSEAGSGGTTNGAAMRIAPVGIATPPGSLTALVDRVVEASSPTHNTGLGIAAASAVAAAVSAGIDGATASEAVDVAVDAARQGARRGVWVAGGDIAARVEWVRSWLPLVPAASRLDALFDVVGTSVASQESVVAALALASLEQDPWVTLGDAASVGGDTDTIAAIAGAVLGAVHGMAVWPGEAVTRVVRVNGLDLEPVVDGLLALRDAGAPVVPGAAATPGPVEPPAAPTEPE</sequence>
<dbReference type="Gene3D" id="1.10.4080.10">
    <property type="entry name" value="ADP-ribosylation/Crystallin J1"/>
    <property type="match status" value="1"/>
</dbReference>
<dbReference type="PANTHER" id="PTHR16222">
    <property type="entry name" value="ADP-RIBOSYLGLYCOHYDROLASE"/>
    <property type="match status" value="1"/>
</dbReference>
<comment type="similarity">
    <text evidence="1">Belongs to the ADP-ribosylglycohydrolase family.</text>
</comment>
<keyword evidence="2" id="KW-0378">Hydrolase</keyword>
<dbReference type="SUPFAM" id="SSF101478">
    <property type="entry name" value="ADP-ribosylglycohydrolase"/>
    <property type="match status" value="1"/>
</dbReference>
<protein>
    <submittedName>
        <fullName evidence="3">ADP-ribosylglycohydrolase family protein</fullName>
    </submittedName>
</protein>
<evidence type="ECO:0000313" key="4">
    <source>
        <dbReference type="Proteomes" id="UP001501594"/>
    </source>
</evidence>
<dbReference type="InterPro" id="IPR005502">
    <property type="entry name" value="Ribosyl_crysJ1"/>
</dbReference>
<reference evidence="4" key="1">
    <citation type="journal article" date="2019" name="Int. J. Syst. Evol. Microbiol.">
        <title>The Global Catalogue of Microorganisms (GCM) 10K type strain sequencing project: providing services to taxonomists for standard genome sequencing and annotation.</title>
        <authorList>
            <consortium name="The Broad Institute Genomics Platform"/>
            <consortium name="The Broad Institute Genome Sequencing Center for Infectious Disease"/>
            <person name="Wu L."/>
            <person name="Ma J."/>
        </authorList>
    </citation>
    <scope>NUCLEOTIDE SEQUENCE [LARGE SCALE GENOMIC DNA]</scope>
    <source>
        <strain evidence="4">JCM 17442</strain>
    </source>
</reference>
<gene>
    <name evidence="3" type="ORF">GCM10022256_12670</name>
</gene>
<dbReference type="RefSeq" id="WP_344794198.1">
    <property type="nucleotide sequence ID" value="NZ_BAABAU010000001.1"/>
</dbReference>
<dbReference type="PANTHER" id="PTHR16222:SF24">
    <property type="entry name" value="ADP-RIBOSYLHYDROLASE ARH3"/>
    <property type="match status" value="1"/>
</dbReference>
<organism evidence="3 4">
    <name type="scientific">Frondihabitans peucedani</name>
    <dbReference type="NCBI Taxonomy" id="598626"/>
    <lineage>
        <taxon>Bacteria</taxon>
        <taxon>Bacillati</taxon>
        <taxon>Actinomycetota</taxon>
        <taxon>Actinomycetes</taxon>
        <taxon>Micrococcales</taxon>
        <taxon>Microbacteriaceae</taxon>
        <taxon>Frondihabitans</taxon>
    </lineage>
</organism>
<keyword evidence="4" id="KW-1185">Reference proteome</keyword>
<dbReference type="Pfam" id="PF03747">
    <property type="entry name" value="ADP_ribosyl_GH"/>
    <property type="match status" value="1"/>
</dbReference>
<dbReference type="Proteomes" id="UP001501594">
    <property type="component" value="Unassembled WGS sequence"/>
</dbReference>
<evidence type="ECO:0000256" key="2">
    <source>
        <dbReference type="ARBA" id="ARBA00022801"/>
    </source>
</evidence>
<dbReference type="InterPro" id="IPR050792">
    <property type="entry name" value="ADP-ribosylglycohydrolase"/>
</dbReference>
<accession>A0ABP8E0B0</accession>
<dbReference type="EMBL" id="BAABAU010000001">
    <property type="protein sequence ID" value="GAA4265655.1"/>
    <property type="molecule type" value="Genomic_DNA"/>
</dbReference>
<name>A0ABP8E0B0_9MICO</name>
<proteinExistence type="inferred from homology"/>
<evidence type="ECO:0000256" key="1">
    <source>
        <dbReference type="ARBA" id="ARBA00010702"/>
    </source>
</evidence>
<evidence type="ECO:0000313" key="3">
    <source>
        <dbReference type="EMBL" id="GAA4265655.1"/>
    </source>
</evidence>
<dbReference type="InterPro" id="IPR036705">
    <property type="entry name" value="Ribosyl_crysJ1_sf"/>
</dbReference>